<protein>
    <submittedName>
        <fullName evidence="2">Uncharacterized protein</fullName>
    </submittedName>
</protein>
<gene>
    <name evidence="2" type="ORF">CYLTODRAFT_231369</name>
</gene>
<evidence type="ECO:0000313" key="2">
    <source>
        <dbReference type="EMBL" id="KIY61306.1"/>
    </source>
</evidence>
<keyword evidence="1" id="KW-0812">Transmembrane</keyword>
<dbReference type="AlphaFoldDB" id="A0A0D7AVK5"/>
<dbReference type="SUPFAM" id="SSF48097">
    <property type="entry name" value="Regulator of G-protein signaling, RGS"/>
    <property type="match status" value="1"/>
</dbReference>
<keyword evidence="3" id="KW-1185">Reference proteome</keyword>
<feature type="transmembrane region" description="Helical" evidence="1">
    <location>
        <begin position="223"/>
        <end position="246"/>
    </location>
</feature>
<dbReference type="STRING" id="1314674.A0A0D7AVK5"/>
<reference evidence="2 3" key="1">
    <citation type="journal article" date="2015" name="Fungal Genet. Biol.">
        <title>Evolution of novel wood decay mechanisms in Agaricales revealed by the genome sequences of Fistulina hepatica and Cylindrobasidium torrendii.</title>
        <authorList>
            <person name="Floudas D."/>
            <person name="Held B.W."/>
            <person name="Riley R."/>
            <person name="Nagy L.G."/>
            <person name="Koehler G."/>
            <person name="Ransdell A.S."/>
            <person name="Younus H."/>
            <person name="Chow J."/>
            <person name="Chiniquy J."/>
            <person name="Lipzen A."/>
            <person name="Tritt A."/>
            <person name="Sun H."/>
            <person name="Haridas S."/>
            <person name="LaButti K."/>
            <person name="Ohm R.A."/>
            <person name="Kues U."/>
            <person name="Blanchette R.A."/>
            <person name="Grigoriev I.V."/>
            <person name="Minto R.E."/>
            <person name="Hibbett D.S."/>
        </authorList>
    </citation>
    <scope>NUCLEOTIDE SEQUENCE [LARGE SCALE GENOMIC DNA]</scope>
    <source>
        <strain evidence="2 3">FP15055 ss-10</strain>
    </source>
</reference>
<feature type="transmembrane region" description="Helical" evidence="1">
    <location>
        <begin position="378"/>
        <end position="396"/>
    </location>
</feature>
<proteinExistence type="predicted"/>
<keyword evidence="1" id="KW-0472">Membrane</keyword>
<feature type="transmembrane region" description="Helical" evidence="1">
    <location>
        <begin position="258"/>
        <end position="279"/>
    </location>
</feature>
<keyword evidence="1" id="KW-1133">Transmembrane helix</keyword>
<dbReference type="InterPro" id="IPR044926">
    <property type="entry name" value="RGS_subdomain_2"/>
</dbReference>
<evidence type="ECO:0000256" key="1">
    <source>
        <dbReference type="SAM" id="Phobius"/>
    </source>
</evidence>
<evidence type="ECO:0000313" key="3">
    <source>
        <dbReference type="Proteomes" id="UP000054007"/>
    </source>
</evidence>
<dbReference type="PANTHER" id="PTHR39466:SF1">
    <property type="entry name" value="RGS DOMAIN-CONTAINING PROTEIN"/>
    <property type="match status" value="1"/>
</dbReference>
<dbReference type="PANTHER" id="PTHR39466">
    <property type="entry name" value="RGS DOMAIN-CONTAINING PROTEIN"/>
    <property type="match status" value="1"/>
</dbReference>
<name>A0A0D7AVK5_9AGAR</name>
<sequence length="401" mass="44814">MSPTNHHQPCGGGKNCRKNSLRRTQDYLPKLFPLAEKLNAKRLDSISMEKVLAGGTCYPISLSEFELYLAYNEDSIEQLQFVVWYRDYRRRVEAMLLPGRGESQASLLSASTASKLTTLTGSPELEPMVIIDVDFLKRTGGVFDVALRDECMRVVATFLLPNSLKSLDIDTRTREDILRGPEDSCHYEVFEALYRQTYSGLEKGAFPRFLAHAMSNINMPKQLLWYAMGVMFSTIALVSAATIIRYVPPPKINRVYRLIPLIPFGLGIIAFGEAFLGFCSQTYHRDGRQIHTWELRQLDDEAARYVASLRARTADVPLAVVCNATDGSYTGKTLSVAARTDTVPKSDVRLARPAFFGPEQVVQDETVLKAQRRLMNDLLAVTLCGVLLFAAVIFSIPGHST</sequence>
<organism evidence="2 3">
    <name type="scientific">Cylindrobasidium torrendii FP15055 ss-10</name>
    <dbReference type="NCBI Taxonomy" id="1314674"/>
    <lineage>
        <taxon>Eukaryota</taxon>
        <taxon>Fungi</taxon>
        <taxon>Dikarya</taxon>
        <taxon>Basidiomycota</taxon>
        <taxon>Agaricomycotina</taxon>
        <taxon>Agaricomycetes</taxon>
        <taxon>Agaricomycetidae</taxon>
        <taxon>Agaricales</taxon>
        <taxon>Marasmiineae</taxon>
        <taxon>Physalacriaceae</taxon>
        <taxon>Cylindrobasidium</taxon>
    </lineage>
</organism>
<accession>A0A0D7AVK5</accession>
<dbReference type="Gene3D" id="1.10.167.10">
    <property type="entry name" value="Regulator of G-protein Signalling 4, domain 2"/>
    <property type="match status" value="1"/>
</dbReference>
<dbReference type="EMBL" id="KN880980">
    <property type="protein sequence ID" value="KIY61306.1"/>
    <property type="molecule type" value="Genomic_DNA"/>
</dbReference>
<dbReference type="OrthoDB" id="3232309at2759"/>
<dbReference type="Proteomes" id="UP000054007">
    <property type="component" value="Unassembled WGS sequence"/>
</dbReference>
<dbReference type="InterPro" id="IPR036305">
    <property type="entry name" value="RGS_sf"/>
</dbReference>